<dbReference type="AlphaFoldDB" id="A0A250X0X4"/>
<evidence type="ECO:0000313" key="3">
    <source>
        <dbReference type="EMBL" id="GAX76728.1"/>
    </source>
</evidence>
<feature type="region of interest" description="Disordered" evidence="1">
    <location>
        <begin position="295"/>
        <end position="315"/>
    </location>
</feature>
<evidence type="ECO:0000256" key="1">
    <source>
        <dbReference type="SAM" id="MobiDB-lite"/>
    </source>
</evidence>
<dbReference type="EMBL" id="BEGY01000019">
    <property type="protein sequence ID" value="GAX76728.1"/>
    <property type="molecule type" value="Genomic_DNA"/>
</dbReference>
<gene>
    <name evidence="3" type="ORF">CEUSTIGMA_g4175.t1</name>
</gene>
<protein>
    <recommendedName>
        <fullName evidence="2">DUF6817 domain-containing protein</fullName>
    </recommendedName>
</protein>
<proteinExistence type="predicted"/>
<evidence type="ECO:0000259" key="2">
    <source>
        <dbReference type="Pfam" id="PF20680"/>
    </source>
</evidence>
<dbReference type="PANTHER" id="PTHR37391:SF5">
    <property type="entry name" value="TETRATRICOPEPTIDE-LIKE HELICAL"/>
    <property type="match status" value="1"/>
</dbReference>
<dbReference type="InterPro" id="IPR049202">
    <property type="entry name" value="DUF6817"/>
</dbReference>
<dbReference type="PANTHER" id="PTHR37391">
    <property type="entry name" value="E3 UBIQUITIN-PROTEIN LIGASE"/>
    <property type="match status" value="1"/>
</dbReference>
<organism evidence="3 4">
    <name type="scientific">Chlamydomonas eustigma</name>
    <dbReference type="NCBI Taxonomy" id="1157962"/>
    <lineage>
        <taxon>Eukaryota</taxon>
        <taxon>Viridiplantae</taxon>
        <taxon>Chlorophyta</taxon>
        <taxon>core chlorophytes</taxon>
        <taxon>Chlorophyceae</taxon>
        <taxon>CS clade</taxon>
        <taxon>Chlamydomonadales</taxon>
        <taxon>Chlamydomonadaceae</taxon>
        <taxon>Chlamydomonas</taxon>
    </lineage>
</organism>
<dbReference type="Proteomes" id="UP000232323">
    <property type="component" value="Unassembled WGS sequence"/>
</dbReference>
<feature type="domain" description="DUF6817" evidence="2">
    <location>
        <begin position="85"/>
        <end position="169"/>
    </location>
</feature>
<accession>A0A250X0X4</accession>
<comment type="caution">
    <text evidence="3">The sequence shown here is derived from an EMBL/GenBank/DDBJ whole genome shotgun (WGS) entry which is preliminary data.</text>
</comment>
<evidence type="ECO:0000313" key="4">
    <source>
        <dbReference type="Proteomes" id="UP000232323"/>
    </source>
</evidence>
<dbReference type="OrthoDB" id="2306007at2759"/>
<reference evidence="3 4" key="1">
    <citation type="submission" date="2017-08" db="EMBL/GenBank/DDBJ databases">
        <title>Acidophilic green algal genome provides insights into adaptation to an acidic environment.</title>
        <authorList>
            <person name="Hirooka S."/>
            <person name="Hirose Y."/>
            <person name="Kanesaki Y."/>
            <person name="Higuchi S."/>
            <person name="Fujiwara T."/>
            <person name="Onuma R."/>
            <person name="Era A."/>
            <person name="Ohbayashi R."/>
            <person name="Uzuka A."/>
            <person name="Nozaki H."/>
            <person name="Yoshikawa H."/>
            <person name="Miyagishima S.Y."/>
        </authorList>
    </citation>
    <scope>NUCLEOTIDE SEQUENCE [LARGE SCALE GENOMIC DNA]</scope>
    <source>
        <strain evidence="3 4">NIES-2499</strain>
    </source>
</reference>
<name>A0A250X0X4_9CHLO</name>
<dbReference type="Pfam" id="PF20680">
    <property type="entry name" value="DUF6817"/>
    <property type="match status" value="1"/>
</dbReference>
<sequence length="315" mass="35919">MTYVNFRIWNDHSKMRVLPVKLSRYLMKLPGASIKGQAPSPATRVILQMPPGCKISDLWRVPPNAASEKQLKEWEGIDNNLHSFLAKSIPEALQHTGSAAFDEHLLGVQAVLRHWGAHEAISKAGLFHSIYGTEGFQGFKLPFTYRSRIRELIGERSERLVWRFCVVDRFTVDQLVAQHLQASMEGRDLREQFKCLARAELGRFEVEFKDSEEWLDFVVLVLADWLEQVEGAAEKCNMLYGWGVGEAWMYRREAYRNMAQLLALHRTPEGPLAQAMHAQVYAVEPQSTRRLHQPITPPMSDAAKEAQQALASVHE</sequence>
<keyword evidence="4" id="KW-1185">Reference proteome</keyword>